<gene>
    <name evidence="2" type="ORF">KS4_23460</name>
</gene>
<dbReference type="EMBL" id="CP036425">
    <property type="protein sequence ID" value="QDU34279.1"/>
    <property type="molecule type" value="Genomic_DNA"/>
</dbReference>
<organism evidence="2 3">
    <name type="scientific">Poriferisphaera corsica</name>
    <dbReference type="NCBI Taxonomy" id="2528020"/>
    <lineage>
        <taxon>Bacteria</taxon>
        <taxon>Pseudomonadati</taxon>
        <taxon>Planctomycetota</taxon>
        <taxon>Phycisphaerae</taxon>
        <taxon>Phycisphaerales</taxon>
        <taxon>Phycisphaeraceae</taxon>
        <taxon>Poriferisphaera</taxon>
    </lineage>
</organism>
<dbReference type="KEGG" id="pcor:KS4_23460"/>
<dbReference type="RefSeq" id="WP_145077986.1">
    <property type="nucleotide sequence ID" value="NZ_CP036425.1"/>
</dbReference>
<dbReference type="Proteomes" id="UP000317369">
    <property type="component" value="Chromosome"/>
</dbReference>
<sequence>MATLKRHIHATTRAYYGVQDLRRSRFDVGGLVTGLSLSGNEGVSQAAADWLLETGANDVFDRIQSDIHDVPINAVHIKPFTSSKAIVKLIYAYGRGSNMPYDPFLACPRLSIGKRSFKHFEDKKEESEDPTNPGGDPVIKVIGSFKVKRYTISRLPVITILNEPTKPDLPINSFNSDKVYFNNLPCEPYTLEYVDHEVLDPIPHINGTMQFPHVYLFHYCEAGWGTKKTTIELDGTTETEDIPPEDSSEFAGKFITHLGSGPPTSKTNNTGSGSTIGKDALPSP</sequence>
<evidence type="ECO:0000313" key="3">
    <source>
        <dbReference type="Proteomes" id="UP000317369"/>
    </source>
</evidence>
<reference evidence="2 3" key="1">
    <citation type="submission" date="2019-02" db="EMBL/GenBank/DDBJ databases">
        <title>Deep-cultivation of Planctomycetes and their phenomic and genomic characterization uncovers novel biology.</title>
        <authorList>
            <person name="Wiegand S."/>
            <person name="Jogler M."/>
            <person name="Boedeker C."/>
            <person name="Pinto D."/>
            <person name="Vollmers J."/>
            <person name="Rivas-Marin E."/>
            <person name="Kohn T."/>
            <person name="Peeters S.H."/>
            <person name="Heuer A."/>
            <person name="Rast P."/>
            <person name="Oberbeckmann S."/>
            <person name="Bunk B."/>
            <person name="Jeske O."/>
            <person name="Meyerdierks A."/>
            <person name="Storesund J.E."/>
            <person name="Kallscheuer N."/>
            <person name="Luecker S."/>
            <person name="Lage O.M."/>
            <person name="Pohl T."/>
            <person name="Merkel B.J."/>
            <person name="Hornburger P."/>
            <person name="Mueller R.-W."/>
            <person name="Bruemmer F."/>
            <person name="Labrenz M."/>
            <person name="Spormann A.M."/>
            <person name="Op den Camp H."/>
            <person name="Overmann J."/>
            <person name="Amann R."/>
            <person name="Jetten M.S.M."/>
            <person name="Mascher T."/>
            <person name="Medema M.H."/>
            <person name="Devos D.P."/>
            <person name="Kaster A.-K."/>
            <person name="Ovreas L."/>
            <person name="Rohde M."/>
            <person name="Galperin M.Y."/>
            <person name="Jogler C."/>
        </authorList>
    </citation>
    <scope>NUCLEOTIDE SEQUENCE [LARGE SCALE GENOMIC DNA]</scope>
    <source>
        <strain evidence="2 3">KS4</strain>
    </source>
</reference>
<accession>A0A517YVP2</accession>
<keyword evidence="3" id="KW-1185">Reference proteome</keyword>
<feature type="compositionally biased region" description="Acidic residues" evidence="1">
    <location>
        <begin position="235"/>
        <end position="248"/>
    </location>
</feature>
<evidence type="ECO:0000256" key="1">
    <source>
        <dbReference type="SAM" id="MobiDB-lite"/>
    </source>
</evidence>
<name>A0A517YVP2_9BACT</name>
<feature type="compositionally biased region" description="Low complexity" evidence="1">
    <location>
        <begin position="264"/>
        <end position="278"/>
    </location>
</feature>
<proteinExistence type="predicted"/>
<feature type="region of interest" description="Disordered" evidence="1">
    <location>
        <begin position="235"/>
        <end position="284"/>
    </location>
</feature>
<protein>
    <submittedName>
        <fullName evidence="2">Uncharacterized protein</fullName>
    </submittedName>
</protein>
<dbReference type="AlphaFoldDB" id="A0A517YVP2"/>
<evidence type="ECO:0000313" key="2">
    <source>
        <dbReference type="EMBL" id="QDU34279.1"/>
    </source>
</evidence>